<dbReference type="EMBL" id="CP108253">
    <property type="protein sequence ID" value="WTU38106.1"/>
    <property type="molecule type" value="Genomic_DNA"/>
</dbReference>
<keyword evidence="4" id="KW-0520">NAD</keyword>
<comment type="cofactor">
    <cofactor evidence="2">
        <name>Co(2+)</name>
        <dbReference type="ChEBI" id="CHEBI:48828"/>
    </cofactor>
</comment>
<dbReference type="Pfam" id="PF01761">
    <property type="entry name" value="DHQ_synthase"/>
    <property type="match status" value="1"/>
</dbReference>
<evidence type="ECO:0000256" key="8">
    <source>
        <dbReference type="ARBA" id="ARBA00037594"/>
    </source>
</evidence>
<proteinExistence type="inferred from homology"/>
<evidence type="ECO:0000313" key="16">
    <source>
        <dbReference type="EMBL" id="WTU45253.1"/>
    </source>
</evidence>
<dbReference type="AlphaFoldDB" id="A0AAU2HBI9"/>
<keyword evidence="3" id="KW-0479">Metal-binding</keyword>
<gene>
    <name evidence="15" type="ORF">OHV25_00145</name>
    <name evidence="16" type="ORF">OHV25_39695</name>
</gene>
<evidence type="ECO:0000256" key="6">
    <source>
        <dbReference type="ARBA" id="ARBA00023285"/>
    </source>
</evidence>
<evidence type="ECO:0000256" key="1">
    <source>
        <dbReference type="ARBA" id="ARBA00001911"/>
    </source>
</evidence>
<dbReference type="PANTHER" id="PTHR43622">
    <property type="entry name" value="3-DEHYDROQUINATE SYNTHASE"/>
    <property type="match status" value="1"/>
</dbReference>
<evidence type="ECO:0000259" key="14">
    <source>
        <dbReference type="Pfam" id="PF24621"/>
    </source>
</evidence>
<dbReference type="PANTHER" id="PTHR43622:SF1">
    <property type="entry name" value="3-DEHYDROQUINATE SYNTHASE"/>
    <property type="match status" value="1"/>
</dbReference>
<dbReference type="SUPFAM" id="SSF56796">
    <property type="entry name" value="Dehydroquinate synthase-like"/>
    <property type="match status" value="1"/>
</dbReference>
<comment type="cofactor">
    <cofactor evidence="1">
        <name>NAD(+)</name>
        <dbReference type="ChEBI" id="CHEBI:57540"/>
    </cofactor>
</comment>
<reference evidence="16" key="1">
    <citation type="submission" date="2022-10" db="EMBL/GenBank/DDBJ databases">
        <title>The complete genomes of actinobacterial strains from the NBC collection.</title>
        <authorList>
            <person name="Joergensen T.S."/>
            <person name="Alvarez Arevalo M."/>
            <person name="Sterndorff E.B."/>
            <person name="Faurdal D."/>
            <person name="Vuksanovic O."/>
            <person name="Mourched A.-S."/>
            <person name="Charusanti P."/>
            <person name="Shaw S."/>
            <person name="Blin K."/>
            <person name="Weber T."/>
        </authorList>
    </citation>
    <scope>NUCLEOTIDE SEQUENCE</scope>
    <source>
        <strain evidence="16">NBC_00060</strain>
    </source>
</reference>
<dbReference type="InterPro" id="IPR056179">
    <property type="entry name" value="DHQS_C"/>
</dbReference>
<feature type="domain" description="3-dehydroquinate synthase C-terminal" evidence="14">
    <location>
        <begin position="174"/>
        <end position="316"/>
    </location>
</feature>
<name>A0AAU2HBI9_9ACTN</name>
<evidence type="ECO:0000256" key="12">
    <source>
        <dbReference type="ARBA" id="ARBA00040375"/>
    </source>
</evidence>
<evidence type="ECO:0000256" key="7">
    <source>
        <dbReference type="ARBA" id="ARBA00035757"/>
    </source>
</evidence>
<dbReference type="Gene3D" id="1.20.1090.10">
    <property type="entry name" value="Dehydroquinate synthase-like - alpha domain"/>
    <property type="match status" value="1"/>
</dbReference>
<comment type="similarity">
    <text evidence="10">Belongs to the sugar phosphate cyclases superfamily. DOI synthase family.</text>
</comment>
<keyword evidence="6" id="KW-0170">Cobalt</keyword>
<accession>A0AAU2HBI9</accession>
<dbReference type="InterPro" id="IPR030963">
    <property type="entry name" value="DHQ_synth_fam"/>
</dbReference>
<evidence type="ECO:0000256" key="3">
    <source>
        <dbReference type="ARBA" id="ARBA00022723"/>
    </source>
</evidence>
<comment type="pathway">
    <text evidence="9">Metabolic intermediate biosynthesis; 2-deoxystreptamine biosynthesis; 2-deoxystreptamine from D-glucose 6-phosphate: step 1/4.</text>
</comment>
<keyword evidence="5" id="KW-0456">Lyase</keyword>
<evidence type="ECO:0000256" key="4">
    <source>
        <dbReference type="ARBA" id="ARBA00023027"/>
    </source>
</evidence>
<dbReference type="EMBL" id="CP108253">
    <property type="protein sequence ID" value="WTU45253.1"/>
    <property type="molecule type" value="Genomic_DNA"/>
</dbReference>
<sequence>MDQGQAFTVWSYRGAYEVRWISLKRALPTGLSASDRLVVDATVLAGHPEVGTLASTAPTLPVVAEEDLKSLEGALLVVTWLLDSGFDRGGTLYVIGGGTVQDAAAFAASIVHRGARWVFVPTTLLAQGDSCIGSKSSINHRGYKNQLGTFHPPAEVIVDDAFLGTLAPRDVQSGIGEMLHYAALGGDTVWAAFEAELSGGWERLSTADMSALARRAMTVKKDFVETDEFDTGLRRNLNFGHTFGHGIEYASKGHIPHGIAVAYGMECANAYAEKLGILAPEVRARIGLIIRGLVDGSELREVSASQIVSGMAQDKKRVGDEAELILLEDLGRPVRVSARLDGHLERFLEHVLDTW</sequence>
<dbReference type="InterPro" id="IPR030960">
    <property type="entry name" value="DHQS/DOIS_N"/>
</dbReference>
<evidence type="ECO:0000256" key="9">
    <source>
        <dbReference type="ARBA" id="ARBA00037923"/>
    </source>
</evidence>
<dbReference type="Pfam" id="PF24621">
    <property type="entry name" value="DHQS_C"/>
    <property type="match status" value="1"/>
</dbReference>
<dbReference type="InterPro" id="IPR050071">
    <property type="entry name" value="Dehydroquinate_synthase"/>
</dbReference>
<protein>
    <recommendedName>
        <fullName evidence="12">2-deoxy-scyllo-inosose synthase</fullName>
        <ecNumber evidence="11">4.2.3.124</ecNumber>
    </recommendedName>
</protein>
<dbReference type="GO" id="GO:0009073">
    <property type="term" value="P:aromatic amino acid family biosynthetic process"/>
    <property type="evidence" value="ECO:0007669"/>
    <property type="project" value="InterPro"/>
</dbReference>
<dbReference type="CDD" id="cd08195">
    <property type="entry name" value="DHQS"/>
    <property type="match status" value="1"/>
</dbReference>
<evidence type="ECO:0000259" key="13">
    <source>
        <dbReference type="Pfam" id="PF01761"/>
    </source>
</evidence>
<dbReference type="GO" id="GO:0046872">
    <property type="term" value="F:metal ion binding"/>
    <property type="evidence" value="ECO:0007669"/>
    <property type="project" value="UniProtKB-KW"/>
</dbReference>
<evidence type="ECO:0000256" key="11">
    <source>
        <dbReference type="ARBA" id="ARBA00039146"/>
    </source>
</evidence>
<comment type="catalytic activity">
    <reaction evidence="7">
        <text>D-glucose 6-phosphate = 2-deoxy-L-scyllo-inosose + phosphate</text>
        <dbReference type="Rhea" id="RHEA:33071"/>
        <dbReference type="ChEBI" id="CHEBI:43474"/>
        <dbReference type="ChEBI" id="CHEBI:61548"/>
        <dbReference type="ChEBI" id="CHEBI:64796"/>
        <dbReference type="EC" id="4.2.3.124"/>
    </reaction>
</comment>
<dbReference type="PIRSF" id="PIRSF001455">
    <property type="entry name" value="DHQ_synth"/>
    <property type="match status" value="1"/>
</dbReference>
<evidence type="ECO:0000256" key="2">
    <source>
        <dbReference type="ARBA" id="ARBA00001941"/>
    </source>
</evidence>
<feature type="domain" description="3-dehydroquinate synthase N-terminal" evidence="13">
    <location>
        <begin position="62"/>
        <end position="172"/>
    </location>
</feature>
<dbReference type="EC" id="4.2.3.124" evidence="11"/>
<evidence type="ECO:0000256" key="5">
    <source>
        <dbReference type="ARBA" id="ARBA00023239"/>
    </source>
</evidence>
<organism evidence="16">
    <name type="scientific">Streptomyces sp. NBC_00060</name>
    <dbReference type="NCBI Taxonomy" id="2975636"/>
    <lineage>
        <taxon>Bacteria</taxon>
        <taxon>Bacillati</taxon>
        <taxon>Actinomycetota</taxon>
        <taxon>Actinomycetes</taxon>
        <taxon>Kitasatosporales</taxon>
        <taxon>Streptomycetaceae</taxon>
        <taxon>Streptomyces</taxon>
    </lineage>
</organism>
<dbReference type="Gene3D" id="3.40.50.1970">
    <property type="match status" value="1"/>
</dbReference>
<evidence type="ECO:0000313" key="15">
    <source>
        <dbReference type="EMBL" id="WTU38106.1"/>
    </source>
</evidence>
<dbReference type="GO" id="GO:0003856">
    <property type="term" value="F:3-dehydroquinate synthase activity"/>
    <property type="evidence" value="ECO:0007669"/>
    <property type="project" value="TreeGrafter"/>
</dbReference>
<evidence type="ECO:0000256" key="10">
    <source>
        <dbReference type="ARBA" id="ARBA00038469"/>
    </source>
</evidence>
<comment type="function">
    <text evidence="8">Catalyzes the intramolecular carbocycle formation from D-glucose-6-phosphate to 2-deoxy-scyllo-inosose (DOI).</text>
</comment>